<dbReference type="AlphaFoldDB" id="A0A067K4Q6"/>
<dbReference type="Proteomes" id="UP000027138">
    <property type="component" value="Unassembled WGS sequence"/>
</dbReference>
<dbReference type="EMBL" id="KK914716">
    <property type="protein sequence ID" value="KDP30043.1"/>
    <property type="molecule type" value="Genomic_DNA"/>
</dbReference>
<evidence type="ECO:0000313" key="1">
    <source>
        <dbReference type="EMBL" id="KDP30043.1"/>
    </source>
</evidence>
<reference evidence="1 2" key="1">
    <citation type="journal article" date="2014" name="PLoS ONE">
        <title>Global Analysis of Gene Expression Profiles in Physic Nut (Jatropha curcas L.) Seedlings Exposed to Salt Stress.</title>
        <authorList>
            <person name="Zhang L."/>
            <person name="Zhang C."/>
            <person name="Wu P."/>
            <person name="Chen Y."/>
            <person name="Li M."/>
            <person name="Jiang H."/>
            <person name="Wu G."/>
        </authorList>
    </citation>
    <scope>NUCLEOTIDE SEQUENCE [LARGE SCALE GENOMIC DNA]</scope>
    <source>
        <strain evidence="2">cv. GZQX0401</strain>
        <tissue evidence="1">Young leaves</tissue>
    </source>
</reference>
<gene>
    <name evidence="1" type="ORF">JCGZ_18852</name>
</gene>
<evidence type="ECO:0000313" key="2">
    <source>
        <dbReference type="Proteomes" id="UP000027138"/>
    </source>
</evidence>
<proteinExistence type="predicted"/>
<accession>A0A067K4Q6</accession>
<name>A0A067K4Q6_JATCU</name>
<sequence>MWKIWITTNQEERACLCHIQHARASLCKSRTQDTPKLKKYRHARVTFQPACASLWESRARPCPVQHTGADRSSYDSHIDMPVSLPARPVPASGSLGHARTATPYWGIV</sequence>
<protein>
    <submittedName>
        <fullName evidence="1">Uncharacterized protein</fullName>
    </submittedName>
</protein>
<keyword evidence="2" id="KW-1185">Reference proteome</keyword>
<organism evidence="1 2">
    <name type="scientific">Jatropha curcas</name>
    <name type="common">Barbados nut</name>
    <dbReference type="NCBI Taxonomy" id="180498"/>
    <lineage>
        <taxon>Eukaryota</taxon>
        <taxon>Viridiplantae</taxon>
        <taxon>Streptophyta</taxon>
        <taxon>Embryophyta</taxon>
        <taxon>Tracheophyta</taxon>
        <taxon>Spermatophyta</taxon>
        <taxon>Magnoliopsida</taxon>
        <taxon>eudicotyledons</taxon>
        <taxon>Gunneridae</taxon>
        <taxon>Pentapetalae</taxon>
        <taxon>rosids</taxon>
        <taxon>fabids</taxon>
        <taxon>Malpighiales</taxon>
        <taxon>Euphorbiaceae</taxon>
        <taxon>Crotonoideae</taxon>
        <taxon>Jatropheae</taxon>
        <taxon>Jatropha</taxon>
    </lineage>
</organism>